<evidence type="ECO:0000256" key="4">
    <source>
        <dbReference type="ARBA" id="ARBA00023284"/>
    </source>
</evidence>
<evidence type="ECO:0000256" key="3">
    <source>
        <dbReference type="ARBA" id="ARBA00023157"/>
    </source>
</evidence>
<dbReference type="InterPro" id="IPR011767">
    <property type="entry name" value="GLR_AS"/>
</dbReference>
<evidence type="ECO:0000259" key="5">
    <source>
        <dbReference type="PROSITE" id="PS51352"/>
    </source>
</evidence>
<evidence type="ECO:0000313" key="7">
    <source>
        <dbReference type="Proteomes" id="UP001596086"/>
    </source>
</evidence>
<dbReference type="RefSeq" id="WP_379773056.1">
    <property type="nucleotide sequence ID" value="NZ_JBHSMZ010000015.1"/>
</dbReference>
<dbReference type="Pfam" id="PF08534">
    <property type="entry name" value="Redoxin"/>
    <property type="match status" value="1"/>
</dbReference>
<accession>A0ABW0S3A4</accession>
<keyword evidence="4" id="KW-0676">Redox-active center</keyword>
<evidence type="ECO:0000256" key="1">
    <source>
        <dbReference type="ARBA" id="ARBA00022559"/>
    </source>
</evidence>
<dbReference type="PROSITE" id="PS51352">
    <property type="entry name" value="THIOREDOXIN_2"/>
    <property type="match status" value="1"/>
</dbReference>
<dbReference type="InterPro" id="IPR036249">
    <property type="entry name" value="Thioredoxin-like_sf"/>
</dbReference>
<dbReference type="InterPro" id="IPR014025">
    <property type="entry name" value="Glutaredoxin_subgr"/>
</dbReference>
<dbReference type="InterPro" id="IPR002109">
    <property type="entry name" value="Glutaredoxin"/>
</dbReference>
<dbReference type="EMBL" id="JBHSMZ010000015">
    <property type="protein sequence ID" value="MFC5550450.1"/>
    <property type="molecule type" value="Genomic_DNA"/>
</dbReference>
<dbReference type="PROSITE" id="PS00195">
    <property type="entry name" value="GLUTAREDOXIN_1"/>
    <property type="match status" value="1"/>
</dbReference>
<dbReference type="GO" id="GO:0004601">
    <property type="term" value="F:peroxidase activity"/>
    <property type="evidence" value="ECO:0007669"/>
    <property type="project" value="UniProtKB-KW"/>
</dbReference>
<organism evidence="6 7">
    <name type="scientific">Massilia aerilata</name>
    <dbReference type="NCBI Taxonomy" id="453817"/>
    <lineage>
        <taxon>Bacteria</taxon>
        <taxon>Pseudomonadati</taxon>
        <taxon>Pseudomonadota</taxon>
        <taxon>Betaproteobacteria</taxon>
        <taxon>Burkholderiales</taxon>
        <taxon>Oxalobacteraceae</taxon>
        <taxon>Telluria group</taxon>
        <taxon>Massilia</taxon>
    </lineage>
</organism>
<keyword evidence="2" id="KW-0560">Oxidoreductase</keyword>
<dbReference type="InterPro" id="IPR013766">
    <property type="entry name" value="Thioredoxin_domain"/>
</dbReference>
<evidence type="ECO:0000313" key="6">
    <source>
        <dbReference type="EMBL" id="MFC5550450.1"/>
    </source>
</evidence>
<name>A0ABW0S3A4_9BURK</name>
<reference evidence="7" key="1">
    <citation type="journal article" date="2019" name="Int. J. Syst. Evol. Microbiol.">
        <title>The Global Catalogue of Microorganisms (GCM) 10K type strain sequencing project: providing services to taxonomists for standard genome sequencing and annotation.</title>
        <authorList>
            <consortium name="The Broad Institute Genomics Platform"/>
            <consortium name="The Broad Institute Genome Sequencing Center for Infectious Disease"/>
            <person name="Wu L."/>
            <person name="Ma J."/>
        </authorList>
    </citation>
    <scope>NUCLEOTIDE SEQUENCE [LARGE SCALE GENOMIC DNA]</scope>
    <source>
        <strain evidence="7">CGMCC 4.5798</strain>
    </source>
</reference>
<dbReference type="NCBIfam" id="TIGR02190">
    <property type="entry name" value="GlrX-dom"/>
    <property type="match status" value="1"/>
</dbReference>
<dbReference type="InterPro" id="IPR011906">
    <property type="entry name" value="Glutaredoxin_dom"/>
</dbReference>
<dbReference type="PANTHER" id="PTHR10430:SF16">
    <property type="entry name" value="PEROXIREDOXIN-5, MITOCHONDRIAL"/>
    <property type="match status" value="1"/>
</dbReference>
<sequence>MLPSAASLEGKPVPQVTFKARPGDEWRDITSDELFKGKTVVVFALPGAYTPTCSSAHLPRYNELAPVLRENGVDDVVCITVNDPFVVNEWQRSQEADNITMIPDGNGDFSEGMGLLVDKRELGFGKRSWRYSMLVKDGIVDKIFIEPDKEGDPFEVSDADTMLRHINPDARPREPVVMFSKPGCPYCARAKAVLKAKGITYTDISQDQKINTSVLRAVSGEMTWPQVFIGGKRIGGAEAVEAHFAPAPGAPASDASAAS</sequence>
<protein>
    <submittedName>
        <fullName evidence="6">Glutathione peroxidase</fullName>
    </submittedName>
</protein>
<dbReference type="CDD" id="cd03013">
    <property type="entry name" value="PRX5_like"/>
    <property type="match status" value="1"/>
</dbReference>
<dbReference type="InterPro" id="IPR013740">
    <property type="entry name" value="Redoxin"/>
</dbReference>
<dbReference type="PANTHER" id="PTHR10430">
    <property type="entry name" value="PEROXIREDOXIN"/>
    <property type="match status" value="1"/>
</dbReference>
<comment type="caution">
    <text evidence="6">The sequence shown here is derived from an EMBL/GenBank/DDBJ whole genome shotgun (WGS) entry which is preliminary data.</text>
</comment>
<feature type="domain" description="Thioredoxin" evidence="5">
    <location>
        <begin position="7"/>
        <end position="171"/>
    </location>
</feature>
<keyword evidence="7" id="KW-1185">Reference proteome</keyword>
<evidence type="ECO:0000256" key="2">
    <source>
        <dbReference type="ARBA" id="ARBA00023002"/>
    </source>
</evidence>
<proteinExistence type="predicted"/>
<gene>
    <name evidence="6" type="ORF">ACFPO9_18185</name>
</gene>
<dbReference type="Proteomes" id="UP001596086">
    <property type="component" value="Unassembled WGS sequence"/>
</dbReference>
<dbReference type="Pfam" id="PF00462">
    <property type="entry name" value="Glutaredoxin"/>
    <property type="match status" value="1"/>
</dbReference>
<dbReference type="PROSITE" id="PS51354">
    <property type="entry name" value="GLUTAREDOXIN_2"/>
    <property type="match status" value="1"/>
</dbReference>
<keyword evidence="1 6" id="KW-0575">Peroxidase</keyword>
<dbReference type="SUPFAM" id="SSF52833">
    <property type="entry name" value="Thioredoxin-like"/>
    <property type="match status" value="1"/>
</dbReference>
<dbReference type="PRINTS" id="PR00160">
    <property type="entry name" value="GLUTAREDOXIN"/>
</dbReference>
<keyword evidence="3" id="KW-1015">Disulfide bond</keyword>
<dbReference type="InterPro" id="IPR037944">
    <property type="entry name" value="PRX5-like"/>
</dbReference>
<dbReference type="Gene3D" id="3.40.30.10">
    <property type="entry name" value="Glutaredoxin"/>
    <property type="match status" value="2"/>
</dbReference>